<dbReference type="OrthoDB" id="264603at2759"/>
<keyword evidence="3" id="KW-0689">Ribosomal protein</keyword>
<feature type="compositionally biased region" description="Basic and acidic residues" evidence="5">
    <location>
        <begin position="376"/>
        <end position="385"/>
    </location>
</feature>
<dbReference type="PROSITE" id="PS50202">
    <property type="entry name" value="MSP"/>
    <property type="match status" value="1"/>
</dbReference>
<comment type="caution">
    <text evidence="8">The sequence shown here is derived from an EMBL/GenBank/DDBJ whole genome shotgun (WGS) entry which is preliminary data.</text>
</comment>
<evidence type="ECO:0000256" key="4">
    <source>
        <dbReference type="ARBA" id="ARBA00023274"/>
    </source>
</evidence>
<dbReference type="InterPro" id="IPR000535">
    <property type="entry name" value="MSP_dom"/>
</dbReference>
<dbReference type="SUPFAM" id="SSF49354">
    <property type="entry name" value="PapD-like"/>
    <property type="match status" value="1"/>
</dbReference>
<feature type="transmembrane region" description="Helical" evidence="6">
    <location>
        <begin position="411"/>
        <end position="434"/>
    </location>
</feature>
<dbReference type="Pfam" id="PF00635">
    <property type="entry name" value="Motile_Sperm"/>
    <property type="match status" value="1"/>
</dbReference>
<keyword evidence="6" id="KW-0472">Membrane</keyword>
<dbReference type="GO" id="GO:0005886">
    <property type="term" value="C:plasma membrane"/>
    <property type="evidence" value="ECO:0007669"/>
    <property type="project" value="TreeGrafter"/>
</dbReference>
<comment type="similarity">
    <text evidence="2">Belongs to the VAMP-associated protein (VAP) (TC 9.B.17) family.</text>
</comment>
<accession>A0A7J6VUA5</accession>
<dbReference type="FunFam" id="2.30.30.790:FF:000004">
    <property type="entry name" value="50S ribosomal protein L19, chloroplastic"/>
    <property type="match status" value="1"/>
</dbReference>
<dbReference type="GO" id="GO:0003735">
    <property type="term" value="F:structural constituent of ribosome"/>
    <property type="evidence" value="ECO:0007669"/>
    <property type="project" value="InterPro"/>
</dbReference>
<dbReference type="GO" id="GO:0090158">
    <property type="term" value="P:endoplasmic reticulum membrane organization"/>
    <property type="evidence" value="ECO:0007669"/>
    <property type="project" value="TreeGrafter"/>
</dbReference>
<dbReference type="GO" id="GO:0061817">
    <property type="term" value="P:endoplasmic reticulum-plasma membrane tethering"/>
    <property type="evidence" value="ECO:0007669"/>
    <property type="project" value="TreeGrafter"/>
</dbReference>
<dbReference type="EMBL" id="JABWDY010027109">
    <property type="protein sequence ID" value="KAF5188168.1"/>
    <property type="molecule type" value="Genomic_DNA"/>
</dbReference>
<dbReference type="FunFam" id="2.60.40.10:FF:000813">
    <property type="entry name" value="Vesicle-associated protein 1-1"/>
    <property type="match status" value="1"/>
</dbReference>
<dbReference type="InterPro" id="IPR038657">
    <property type="entry name" value="Ribosomal_bL19_sf"/>
</dbReference>
<dbReference type="PRINTS" id="PR00061">
    <property type="entry name" value="RIBOSOMALL19"/>
</dbReference>
<dbReference type="GO" id="GO:0005840">
    <property type="term" value="C:ribosome"/>
    <property type="evidence" value="ECO:0007669"/>
    <property type="project" value="UniProtKB-KW"/>
</dbReference>
<keyword evidence="6" id="KW-0812">Transmembrane</keyword>
<keyword evidence="6" id="KW-1133">Transmembrane helix</keyword>
<dbReference type="SUPFAM" id="SSF50104">
    <property type="entry name" value="Translation proteins SH3-like domain"/>
    <property type="match status" value="1"/>
</dbReference>
<dbReference type="InterPro" id="IPR001857">
    <property type="entry name" value="Ribosomal_bL19"/>
</dbReference>
<dbReference type="InterPro" id="IPR013783">
    <property type="entry name" value="Ig-like_fold"/>
</dbReference>
<feature type="region of interest" description="Disordered" evidence="5">
    <location>
        <begin position="351"/>
        <end position="388"/>
    </location>
</feature>
<gene>
    <name evidence="8" type="ORF">FRX31_022244</name>
</gene>
<dbReference type="Pfam" id="PF01245">
    <property type="entry name" value="Ribosomal_L19"/>
    <property type="match status" value="1"/>
</dbReference>
<dbReference type="Gene3D" id="2.30.30.790">
    <property type="match status" value="1"/>
</dbReference>
<keyword evidence="9" id="KW-1185">Reference proteome</keyword>
<evidence type="ECO:0000313" key="8">
    <source>
        <dbReference type="EMBL" id="KAF5188168.1"/>
    </source>
</evidence>
<evidence type="ECO:0000256" key="5">
    <source>
        <dbReference type="SAM" id="MobiDB-lite"/>
    </source>
</evidence>
<dbReference type="InterPro" id="IPR008962">
    <property type="entry name" value="PapD-like_sf"/>
</dbReference>
<dbReference type="InterPro" id="IPR016763">
    <property type="entry name" value="VAP"/>
</dbReference>
<evidence type="ECO:0000256" key="6">
    <source>
        <dbReference type="SAM" id="Phobius"/>
    </source>
</evidence>
<evidence type="ECO:0000256" key="2">
    <source>
        <dbReference type="ARBA" id="ARBA00008932"/>
    </source>
</evidence>
<feature type="domain" description="MSP" evidence="7">
    <location>
        <begin position="225"/>
        <end position="345"/>
    </location>
</feature>
<dbReference type="Proteomes" id="UP000554482">
    <property type="component" value="Unassembled WGS sequence"/>
</dbReference>
<comment type="similarity">
    <text evidence="1">Belongs to the bacterial ribosomal protein bL19 family.</text>
</comment>
<sequence>MASTVLPQAMVSIPRATSCLYSSNNLGNSAIFPSRLSSFKSTPITHSRVSSTKTSSTIAPIIASRDKRSVLVRAESNSEETEAKNEEPEVEVEEESAAVAVAEAEVKPPRKPRVKLGDIMGILNKRAIEASDEVRPTPDLRTGDIVEIKFEVPENRRRASIYKGIVISKQNAGIHTTIRIRRIIAGGGVEIVFPVYSPNIKEIKVVKHRKSFDLFEKSMTVGNQFISIHPDELKFEFELQKQSYCDLKVANNTEHHVAFKVKTTQPKKYFVRPNTGVIQPWDSCFITVTLQAQREYPPDMQCKDKFLLQSTVVPPHIDVDELPADTFNKEGDRVIQDCKLRVVYATSSSQQTSEGDQYGAKDSSRSVDTNSIEAVQRAKEERDAAVRQTNQLQHELELLRRRRNRNSDQDFSLTFAAIVGLIGVMVGFILNLTFSVPPTE</sequence>
<proteinExistence type="inferred from homology"/>
<dbReference type="GO" id="GO:0006412">
    <property type="term" value="P:translation"/>
    <property type="evidence" value="ECO:0007669"/>
    <property type="project" value="InterPro"/>
</dbReference>
<dbReference type="PANTHER" id="PTHR10809:SF42">
    <property type="entry name" value="VESICLE-ASSOCIATED PROTEIN 2-1"/>
    <property type="match status" value="1"/>
</dbReference>
<evidence type="ECO:0000313" key="9">
    <source>
        <dbReference type="Proteomes" id="UP000554482"/>
    </source>
</evidence>
<dbReference type="GO" id="GO:1990904">
    <property type="term" value="C:ribonucleoprotein complex"/>
    <property type="evidence" value="ECO:0007669"/>
    <property type="project" value="UniProtKB-KW"/>
</dbReference>
<dbReference type="Gene3D" id="2.60.40.10">
    <property type="entry name" value="Immunoglobulins"/>
    <property type="match status" value="1"/>
</dbReference>
<dbReference type="GO" id="GO:0005789">
    <property type="term" value="C:endoplasmic reticulum membrane"/>
    <property type="evidence" value="ECO:0007669"/>
    <property type="project" value="InterPro"/>
</dbReference>
<dbReference type="GO" id="GO:0003729">
    <property type="term" value="F:mRNA binding"/>
    <property type="evidence" value="ECO:0007669"/>
    <property type="project" value="UniProtKB-ARBA"/>
</dbReference>
<dbReference type="AlphaFoldDB" id="A0A7J6VUA5"/>
<evidence type="ECO:0000256" key="3">
    <source>
        <dbReference type="ARBA" id="ARBA00022980"/>
    </source>
</evidence>
<protein>
    <submittedName>
        <fullName evidence="8">Vesicle-associated protein 2-1</fullName>
    </submittedName>
</protein>
<keyword evidence="4" id="KW-0687">Ribonucleoprotein</keyword>
<dbReference type="PANTHER" id="PTHR10809">
    <property type="entry name" value="VESICLE-ASSOCIATED MEMBRANE PROTEIN-ASSOCIATED PROTEIN"/>
    <property type="match status" value="1"/>
</dbReference>
<organism evidence="8 9">
    <name type="scientific">Thalictrum thalictroides</name>
    <name type="common">Rue-anemone</name>
    <name type="synonym">Anemone thalictroides</name>
    <dbReference type="NCBI Taxonomy" id="46969"/>
    <lineage>
        <taxon>Eukaryota</taxon>
        <taxon>Viridiplantae</taxon>
        <taxon>Streptophyta</taxon>
        <taxon>Embryophyta</taxon>
        <taxon>Tracheophyta</taxon>
        <taxon>Spermatophyta</taxon>
        <taxon>Magnoliopsida</taxon>
        <taxon>Ranunculales</taxon>
        <taxon>Ranunculaceae</taxon>
        <taxon>Thalictroideae</taxon>
        <taxon>Thalictrum</taxon>
    </lineage>
</organism>
<evidence type="ECO:0000259" key="7">
    <source>
        <dbReference type="PROSITE" id="PS50202"/>
    </source>
</evidence>
<reference evidence="8 9" key="1">
    <citation type="submission" date="2020-06" db="EMBL/GenBank/DDBJ databases">
        <title>Transcriptomic and genomic resources for Thalictrum thalictroides and T. hernandezii: Facilitating candidate gene discovery in an emerging model plant lineage.</title>
        <authorList>
            <person name="Arias T."/>
            <person name="Riano-Pachon D.M."/>
            <person name="Di Stilio V.S."/>
        </authorList>
    </citation>
    <scope>NUCLEOTIDE SEQUENCE [LARGE SCALE GENOMIC DNA]</scope>
    <source>
        <strain evidence="9">cv. WT478/WT964</strain>
        <tissue evidence="8">Leaves</tissue>
    </source>
</reference>
<name>A0A7J6VUA5_THATH</name>
<dbReference type="InterPro" id="IPR008991">
    <property type="entry name" value="Translation_prot_SH3-like_sf"/>
</dbReference>
<evidence type="ECO:0000256" key="1">
    <source>
        <dbReference type="ARBA" id="ARBA00005781"/>
    </source>
</evidence>